<sequence>GEDSELRDFVDQSCQEEDSNAASAFAADIEERNDRSLSRLRKKFASGRPARCSRTEEYSPVHPMPLMPDSEPEEAPYVESDDTSIELDSMLLSNVPPLEQHREEQSV</sequence>
<feature type="region of interest" description="Disordered" evidence="1">
    <location>
        <begin position="40"/>
        <end position="84"/>
    </location>
</feature>
<evidence type="ECO:0000256" key="1">
    <source>
        <dbReference type="SAM" id="MobiDB-lite"/>
    </source>
</evidence>
<dbReference type="EMBL" id="GECU01008462">
    <property type="protein sequence ID" value="JAS99244.1"/>
    <property type="molecule type" value="Transcribed_RNA"/>
</dbReference>
<name>A0A1B6JJ76_9HEMI</name>
<feature type="region of interest" description="Disordered" evidence="1">
    <location>
        <begin position="1"/>
        <end position="27"/>
    </location>
</feature>
<feature type="non-terminal residue" evidence="2">
    <location>
        <position position="107"/>
    </location>
</feature>
<evidence type="ECO:0000313" key="2">
    <source>
        <dbReference type="EMBL" id="JAS99244.1"/>
    </source>
</evidence>
<feature type="compositionally biased region" description="Basic and acidic residues" evidence="1">
    <location>
        <begin position="1"/>
        <end position="10"/>
    </location>
</feature>
<dbReference type="AlphaFoldDB" id="A0A1B6JJ76"/>
<feature type="compositionally biased region" description="Acidic residues" evidence="1">
    <location>
        <begin position="70"/>
        <end position="84"/>
    </location>
</feature>
<reference evidence="2" key="1">
    <citation type="submission" date="2015-11" db="EMBL/GenBank/DDBJ databases">
        <title>De novo transcriptome assembly of four potential Pierce s Disease insect vectors from Arizona vineyards.</title>
        <authorList>
            <person name="Tassone E.E."/>
        </authorList>
    </citation>
    <scope>NUCLEOTIDE SEQUENCE</scope>
</reference>
<feature type="non-terminal residue" evidence="2">
    <location>
        <position position="1"/>
    </location>
</feature>
<protein>
    <submittedName>
        <fullName evidence="2">Uncharacterized protein</fullName>
    </submittedName>
</protein>
<accession>A0A1B6JJ76</accession>
<organism evidence="2">
    <name type="scientific">Homalodisca liturata</name>
    <dbReference type="NCBI Taxonomy" id="320908"/>
    <lineage>
        <taxon>Eukaryota</taxon>
        <taxon>Metazoa</taxon>
        <taxon>Ecdysozoa</taxon>
        <taxon>Arthropoda</taxon>
        <taxon>Hexapoda</taxon>
        <taxon>Insecta</taxon>
        <taxon>Pterygota</taxon>
        <taxon>Neoptera</taxon>
        <taxon>Paraneoptera</taxon>
        <taxon>Hemiptera</taxon>
        <taxon>Auchenorrhyncha</taxon>
        <taxon>Membracoidea</taxon>
        <taxon>Cicadellidae</taxon>
        <taxon>Cicadellinae</taxon>
        <taxon>Proconiini</taxon>
        <taxon>Homalodisca</taxon>
    </lineage>
</organism>
<proteinExistence type="predicted"/>
<gene>
    <name evidence="2" type="ORF">g.56780</name>
</gene>